<evidence type="ECO:0000313" key="7">
    <source>
        <dbReference type="Proteomes" id="UP000253204"/>
    </source>
</evidence>
<dbReference type="OrthoDB" id="9801938at2"/>
<dbReference type="Pfam" id="PF01812">
    <property type="entry name" value="5-FTHF_cyc-lig"/>
    <property type="match status" value="1"/>
</dbReference>
<keyword evidence="6" id="KW-0436">Ligase</keyword>
<evidence type="ECO:0000256" key="2">
    <source>
        <dbReference type="ARBA" id="ARBA00022741"/>
    </source>
</evidence>
<feature type="binding site" evidence="4">
    <location>
        <begin position="156"/>
        <end position="164"/>
    </location>
    <ligand>
        <name>ATP</name>
        <dbReference type="ChEBI" id="CHEBI:30616"/>
    </ligand>
</feature>
<dbReference type="GO" id="GO:0030272">
    <property type="term" value="F:5-formyltetrahydrofolate cyclo-ligase activity"/>
    <property type="evidence" value="ECO:0007669"/>
    <property type="project" value="UniProtKB-EC"/>
</dbReference>
<comment type="similarity">
    <text evidence="1 5">Belongs to the 5-formyltetrahydrofolate cyclo-ligase family.</text>
</comment>
<dbReference type="EC" id="6.3.3.2" evidence="5"/>
<dbReference type="EMBL" id="QPIJ01000013">
    <property type="protein sequence ID" value="RCV92460.1"/>
    <property type="molecule type" value="Genomic_DNA"/>
</dbReference>
<keyword evidence="5" id="KW-0479">Metal-binding</keyword>
<keyword evidence="3 4" id="KW-0067">ATP-binding</keyword>
<protein>
    <recommendedName>
        <fullName evidence="5">5-formyltetrahydrofolate cyclo-ligase</fullName>
        <ecNumber evidence="5">6.3.3.2</ecNumber>
    </recommendedName>
</protein>
<dbReference type="InterPro" id="IPR002698">
    <property type="entry name" value="FTHF_cligase"/>
</dbReference>
<keyword evidence="2 4" id="KW-0547">Nucleotide-binding</keyword>
<sequence length="214" mass="24759">MPPSADIALSTPLPISSPIDKPSLRRELRRRRRTLSRRQQRDASRRLCQRLKKLPEVRRARRISLYLPVGGEIDPTPLIGWLRRRNVSVYLPVLRPFADNHLWLVEYRPDTPMIKNRFGILEPAPRYSAQRHNRLPAWGLDVMIVPLVGFDAQGNRMGMGGGFYDRTLAFTRRRGPRPWLVGVAHSCQEVTHLPPEPWDISLQAIVSDRRIIRS</sequence>
<evidence type="ECO:0000256" key="5">
    <source>
        <dbReference type="RuleBase" id="RU361279"/>
    </source>
</evidence>
<dbReference type="GO" id="GO:0009396">
    <property type="term" value="P:folic acid-containing compound biosynthetic process"/>
    <property type="evidence" value="ECO:0007669"/>
    <property type="project" value="TreeGrafter"/>
</dbReference>
<keyword evidence="5" id="KW-0460">Magnesium</keyword>
<organism evidence="6 7">
    <name type="scientific">Vreelandella rituensis</name>
    <dbReference type="NCBI Taxonomy" id="2282306"/>
    <lineage>
        <taxon>Bacteria</taxon>
        <taxon>Pseudomonadati</taxon>
        <taxon>Pseudomonadota</taxon>
        <taxon>Gammaproteobacteria</taxon>
        <taxon>Oceanospirillales</taxon>
        <taxon>Halomonadaceae</taxon>
        <taxon>Vreelandella</taxon>
    </lineage>
</organism>
<comment type="cofactor">
    <cofactor evidence="5">
        <name>Mg(2+)</name>
        <dbReference type="ChEBI" id="CHEBI:18420"/>
    </cofactor>
</comment>
<evidence type="ECO:0000256" key="3">
    <source>
        <dbReference type="ARBA" id="ARBA00022840"/>
    </source>
</evidence>
<dbReference type="Gene3D" id="3.40.50.10420">
    <property type="entry name" value="NagB/RpiA/CoA transferase-like"/>
    <property type="match status" value="1"/>
</dbReference>
<dbReference type="AlphaFoldDB" id="A0A368U5Q4"/>
<dbReference type="PANTHER" id="PTHR23407">
    <property type="entry name" value="ATPASE INHIBITOR/5-FORMYLTETRAHYDROFOLATE CYCLO-LIGASE"/>
    <property type="match status" value="1"/>
</dbReference>
<dbReference type="GO" id="GO:0046872">
    <property type="term" value="F:metal ion binding"/>
    <property type="evidence" value="ECO:0007669"/>
    <property type="project" value="UniProtKB-KW"/>
</dbReference>
<evidence type="ECO:0000313" key="6">
    <source>
        <dbReference type="EMBL" id="RCV92460.1"/>
    </source>
</evidence>
<name>A0A368U5Q4_9GAMM</name>
<comment type="catalytic activity">
    <reaction evidence="5">
        <text>(6S)-5-formyl-5,6,7,8-tetrahydrofolate + ATP = (6R)-5,10-methenyltetrahydrofolate + ADP + phosphate</text>
        <dbReference type="Rhea" id="RHEA:10488"/>
        <dbReference type="ChEBI" id="CHEBI:30616"/>
        <dbReference type="ChEBI" id="CHEBI:43474"/>
        <dbReference type="ChEBI" id="CHEBI:57455"/>
        <dbReference type="ChEBI" id="CHEBI:57457"/>
        <dbReference type="ChEBI" id="CHEBI:456216"/>
        <dbReference type="EC" id="6.3.3.2"/>
    </reaction>
</comment>
<feature type="binding site" evidence="4">
    <location>
        <position position="72"/>
    </location>
    <ligand>
        <name>substrate</name>
    </ligand>
</feature>
<dbReference type="InterPro" id="IPR024185">
    <property type="entry name" value="FTHF_cligase-like_sf"/>
</dbReference>
<keyword evidence="7" id="KW-1185">Reference proteome</keyword>
<dbReference type="RefSeq" id="WP_114486391.1">
    <property type="nucleotide sequence ID" value="NZ_CBCSHM010000010.1"/>
</dbReference>
<gene>
    <name evidence="6" type="ORF">DU506_07870</name>
</gene>
<evidence type="ECO:0000256" key="1">
    <source>
        <dbReference type="ARBA" id="ARBA00010638"/>
    </source>
</evidence>
<feature type="binding site" evidence="4">
    <location>
        <position position="67"/>
    </location>
    <ligand>
        <name>substrate</name>
    </ligand>
</feature>
<dbReference type="InterPro" id="IPR037171">
    <property type="entry name" value="NagB/RpiA_transferase-like"/>
</dbReference>
<dbReference type="Proteomes" id="UP000253204">
    <property type="component" value="Unassembled WGS sequence"/>
</dbReference>
<proteinExistence type="inferred from homology"/>
<dbReference type="SUPFAM" id="SSF100950">
    <property type="entry name" value="NagB/RpiA/CoA transferase-like"/>
    <property type="match status" value="1"/>
</dbReference>
<accession>A0A368U5Q4</accession>
<dbReference type="PANTHER" id="PTHR23407:SF1">
    <property type="entry name" value="5-FORMYLTETRAHYDROFOLATE CYCLO-LIGASE"/>
    <property type="match status" value="1"/>
</dbReference>
<dbReference type="GO" id="GO:0035999">
    <property type="term" value="P:tetrahydrofolate interconversion"/>
    <property type="evidence" value="ECO:0007669"/>
    <property type="project" value="TreeGrafter"/>
</dbReference>
<reference evidence="6 7" key="1">
    <citation type="submission" date="2018-07" db="EMBL/GenBank/DDBJ databases">
        <title>Halomonas rutogse sp. nov., isolated from Lake TangqianCo on Tibetan Plateau.</title>
        <authorList>
            <person name="Lu H."/>
            <person name="Xing P."/>
            <person name="Wu Q."/>
        </authorList>
    </citation>
    <scope>NUCLEOTIDE SEQUENCE [LARGE SCALE GENOMIC DNA]</scope>
    <source>
        <strain evidence="6 7">TQ8S</strain>
    </source>
</reference>
<comment type="caution">
    <text evidence="6">The sequence shown here is derived from an EMBL/GenBank/DDBJ whole genome shotgun (WGS) entry which is preliminary data.</text>
</comment>
<dbReference type="NCBIfam" id="TIGR02727">
    <property type="entry name" value="MTHFS_bact"/>
    <property type="match status" value="1"/>
</dbReference>
<evidence type="ECO:0000256" key="4">
    <source>
        <dbReference type="PIRSR" id="PIRSR006806-1"/>
    </source>
</evidence>
<dbReference type="PIRSF" id="PIRSF006806">
    <property type="entry name" value="FTHF_cligase"/>
    <property type="match status" value="1"/>
</dbReference>
<dbReference type="GO" id="GO:0005524">
    <property type="term" value="F:ATP binding"/>
    <property type="evidence" value="ECO:0007669"/>
    <property type="project" value="UniProtKB-KW"/>
</dbReference>
<feature type="binding site" evidence="4">
    <location>
        <begin position="21"/>
        <end position="25"/>
    </location>
    <ligand>
        <name>ATP</name>
        <dbReference type="ChEBI" id="CHEBI:30616"/>
    </ligand>
</feature>